<evidence type="ECO:0000256" key="6">
    <source>
        <dbReference type="SAM" id="MobiDB-lite"/>
    </source>
</evidence>
<feature type="region of interest" description="Disordered" evidence="6">
    <location>
        <begin position="147"/>
        <end position="172"/>
    </location>
</feature>
<dbReference type="AlphaFoldDB" id="A0A6A3A2S2"/>
<dbReference type="Proteomes" id="UP000436088">
    <property type="component" value="Unassembled WGS sequence"/>
</dbReference>
<proteinExistence type="predicted"/>
<sequence length="172" mass="19031">MYCETSSEFNLGFLDSVRRYLLEDDDSGTQLPAKFPENVANIQVPVPSDQMDCPNTDAVAINADQWITSDQLFDAPESGAVDVRVPNCKVTSKVKTEIHRQPKGLRYKGTPEDAAVTYDKAAFQMYGAKAKLNFPHLIGSVQVEPVKLGNNKRRSPGSSWSSSQSESYRTPK</sequence>
<dbReference type="GO" id="GO:0003700">
    <property type="term" value="F:DNA-binding transcription factor activity"/>
    <property type="evidence" value="ECO:0007669"/>
    <property type="project" value="InterPro"/>
</dbReference>
<feature type="domain" description="AP2/ERF" evidence="7">
    <location>
        <begin position="90"/>
        <end position="141"/>
    </location>
</feature>
<comment type="subcellular location">
    <subcellularLocation>
        <location evidence="1">Nucleus</location>
    </subcellularLocation>
</comment>
<dbReference type="EMBL" id="VEPZ02001051">
    <property type="protein sequence ID" value="KAE8697505.1"/>
    <property type="molecule type" value="Genomic_DNA"/>
</dbReference>
<dbReference type="Gene3D" id="3.30.730.10">
    <property type="entry name" value="AP2/ERF domain"/>
    <property type="match status" value="1"/>
</dbReference>
<accession>A0A6A3A2S2</accession>
<name>A0A6A3A2S2_HIBSY</name>
<keyword evidence="4" id="KW-0804">Transcription</keyword>
<dbReference type="GO" id="GO:0003677">
    <property type="term" value="F:DNA binding"/>
    <property type="evidence" value="ECO:0007669"/>
    <property type="project" value="UniProtKB-KW"/>
</dbReference>
<evidence type="ECO:0000256" key="3">
    <source>
        <dbReference type="ARBA" id="ARBA00023125"/>
    </source>
</evidence>
<organism evidence="8 9">
    <name type="scientific">Hibiscus syriacus</name>
    <name type="common">Rose of Sharon</name>
    <dbReference type="NCBI Taxonomy" id="106335"/>
    <lineage>
        <taxon>Eukaryota</taxon>
        <taxon>Viridiplantae</taxon>
        <taxon>Streptophyta</taxon>
        <taxon>Embryophyta</taxon>
        <taxon>Tracheophyta</taxon>
        <taxon>Spermatophyta</taxon>
        <taxon>Magnoliopsida</taxon>
        <taxon>eudicotyledons</taxon>
        <taxon>Gunneridae</taxon>
        <taxon>Pentapetalae</taxon>
        <taxon>rosids</taxon>
        <taxon>malvids</taxon>
        <taxon>Malvales</taxon>
        <taxon>Malvaceae</taxon>
        <taxon>Malvoideae</taxon>
        <taxon>Hibiscus</taxon>
    </lineage>
</organism>
<evidence type="ECO:0000313" key="9">
    <source>
        <dbReference type="Proteomes" id="UP000436088"/>
    </source>
</evidence>
<feature type="compositionally biased region" description="Low complexity" evidence="6">
    <location>
        <begin position="156"/>
        <end position="172"/>
    </location>
</feature>
<comment type="caution">
    <text evidence="8">The sequence shown here is derived from an EMBL/GenBank/DDBJ whole genome shotgun (WGS) entry which is preliminary data.</text>
</comment>
<reference evidence="8" key="1">
    <citation type="submission" date="2019-09" db="EMBL/GenBank/DDBJ databases">
        <title>Draft genome information of white flower Hibiscus syriacus.</title>
        <authorList>
            <person name="Kim Y.-M."/>
        </authorList>
    </citation>
    <scope>NUCLEOTIDE SEQUENCE [LARGE SCALE GENOMIC DNA]</scope>
    <source>
        <strain evidence="8">YM2019G1</strain>
    </source>
</reference>
<evidence type="ECO:0000256" key="2">
    <source>
        <dbReference type="ARBA" id="ARBA00023015"/>
    </source>
</evidence>
<dbReference type="InterPro" id="IPR001471">
    <property type="entry name" value="AP2/ERF_dom"/>
</dbReference>
<keyword evidence="5" id="KW-0539">Nucleus</keyword>
<evidence type="ECO:0000256" key="4">
    <source>
        <dbReference type="ARBA" id="ARBA00023163"/>
    </source>
</evidence>
<dbReference type="InterPro" id="IPR036955">
    <property type="entry name" value="AP2/ERF_dom_sf"/>
</dbReference>
<keyword evidence="2" id="KW-0805">Transcription regulation</keyword>
<dbReference type="SMART" id="SM00380">
    <property type="entry name" value="AP2"/>
    <property type="match status" value="1"/>
</dbReference>
<protein>
    <recommendedName>
        <fullName evidence="7">AP2/ERF domain-containing protein</fullName>
    </recommendedName>
</protein>
<evidence type="ECO:0000256" key="1">
    <source>
        <dbReference type="ARBA" id="ARBA00004123"/>
    </source>
</evidence>
<dbReference type="InterPro" id="IPR016177">
    <property type="entry name" value="DNA-bd_dom_sf"/>
</dbReference>
<evidence type="ECO:0000256" key="5">
    <source>
        <dbReference type="ARBA" id="ARBA00023242"/>
    </source>
</evidence>
<dbReference type="SUPFAM" id="SSF54171">
    <property type="entry name" value="DNA-binding domain"/>
    <property type="match status" value="1"/>
</dbReference>
<keyword evidence="3" id="KW-0238">DNA-binding</keyword>
<evidence type="ECO:0000313" key="8">
    <source>
        <dbReference type="EMBL" id="KAE8697505.1"/>
    </source>
</evidence>
<dbReference type="GO" id="GO:0005634">
    <property type="term" value="C:nucleus"/>
    <property type="evidence" value="ECO:0007669"/>
    <property type="project" value="UniProtKB-SubCell"/>
</dbReference>
<keyword evidence="9" id="KW-1185">Reference proteome</keyword>
<gene>
    <name evidence="8" type="ORF">F3Y22_tig00110621pilonHSYRG00381</name>
</gene>
<evidence type="ECO:0000259" key="7">
    <source>
        <dbReference type="SMART" id="SM00380"/>
    </source>
</evidence>